<proteinExistence type="predicted"/>
<reference evidence="2" key="1">
    <citation type="journal article" date="2014" name="Int. J. Syst. Evol. Microbiol.">
        <title>Complete genome sequence of Corynebacterium casei LMG S-19264T (=DSM 44701T), isolated from a smear-ripened cheese.</title>
        <authorList>
            <consortium name="US DOE Joint Genome Institute (JGI-PGF)"/>
            <person name="Walter F."/>
            <person name="Albersmeier A."/>
            <person name="Kalinowski J."/>
            <person name="Ruckert C."/>
        </authorList>
    </citation>
    <scope>NUCLEOTIDE SEQUENCE</scope>
    <source>
        <strain evidence="2">CGMCC 4.5737</strain>
    </source>
</reference>
<accession>A0A8J3CB29</accession>
<dbReference type="Proteomes" id="UP000637578">
    <property type="component" value="Unassembled WGS sequence"/>
</dbReference>
<feature type="region of interest" description="Disordered" evidence="1">
    <location>
        <begin position="1"/>
        <end position="40"/>
    </location>
</feature>
<keyword evidence="3" id="KW-1185">Reference proteome</keyword>
<evidence type="ECO:0000256" key="1">
    <source>
        <dbReference type="SAM" id="MobiDB-lite"/>
    </source>
</evidence>
<dbReference type="EMBL" id="BMMK01000022">
    <property type="protein sequence ID" value="GGM68022.1"/>
    <property type="molecule type" value="Genomic_DNA"/>
</dbReference>
<evidence type="ECO:0000313" key="2">
    <source>
        <dbReference type="EMBL" id="GGM68022.1"/>
    </source>
</evidence>
<reference evidence="2" key="2">
    <citation type="submission" date="2020-09" db="EMBL/GenBank/DDBJ databases">
        <authorList>
            <person name="Sun Q."/>
            <person name="Zhou Y."/>
        </authorList>
    </citation>
    <scope>NUCLEOTIDE SEQUENCE</scope>
    <source>
        <strain evidence="2">CGMCC 4.5737</strain>
    </source>
</reference>
<feature type="compositionally biased region" description="Basic and acidic residues" evidence="1">
    <location>
        <begin position="1"/>
        <end position="10"/>
    </location>
</feature>
<protein>
    <submittedName>
        <fullName evidence="2">Uncharacterized protein</fullName>
    </submittedName>
</protein>
<organism evidence="2 3">
    <name type="scientific">Longimycelium tulufanense</name>
    <dbReference type="NCBI Taxonomy" id="907463"/>
    <lineage>
        <taxon>Bacteria</taxon>
        <taxon>Bacillati</taxon>
        <taxon>Actinomycetota</taxon>
        <taxon>Actinomycetes</taxon>
        <taxon>Pseudonocardiales</taxon>
        <taxon>Pseudonocardiaceae</taxon>
        <taxon>Longimycelium</taxon>
    </lineage>
</organism>
<comment type="caution">
    <text evidence="2">The sequence shown here is derived from an EMBL/GenBank/DDBJ whole genome shotgun (WGS) entry which is preliminary data.</text>
</comment>
<evidence type="ECO:0000313" key="3">
    <source>
        <dbReference type="Proteomes" id="UP000637578"/>
    </source>
</evidence>
<sequence>MISGARRRDVEGEDSVGILKPAAGSDRRSTSTAELEEAARQEEAGLHRQLVRLFRDAPRVYFATDPKAGYQPVVVERKGRRWVDAYLHEHQMVEMPGAEYGELPERSWCSGRELAHLVHEQYGPEVGITLVAPYGARLPVVEPVIAAAAPVPADTDGSAGSEVSA</sequence>
<dbReference type="AlphaFoldDB" id="A0A8J3CB29"/>
<name>A0A8J3CB29_9PSEU</name>
<gene>
    <name evidence="2" type="ORF">GCM10012275_43240</name>
</gene>